<accession>A0A494Z7K0</accession>
<dbReference type="AlphaFoldDB" id="A0A494Z7K0"/>
<dbReference type="OrthoDB" id="9782120at2"/>
<comment type="caution">
    <text evidence="2">The sequence shown here is derived from an EMBL/GenBank/DDBJ whole genome shotgun (WGS) entry which is preliminary data.</text>
</comment>
<dbReference type="Pfam" id="PF20313">
    <property type="entry name" value="DUF6609"/>
    <property type="match status" value="1"/>
</dbReference>
<feature type="transmembrane region" description="Helical" evidence="1">
    <location>
        <begin position="12"/>
        <end position="32"/>
    </location>
</feature>
<evidence type="ECO:0000313" key="3">
    <source>
        <dbReference type="Proteomes" id="UP000281813"/>
    </source>
</evidence>
<evidence type="ECO:0008006" key="4">
    <source>
        <dbReference type="Google" id="ProtNLM"/>
    </source>
</evidence>
<sequence length="180" mass="20122">MGKKKVKKEYNTQRTVGVWLVYIGVIIFISAITGGNLFIQPFIMGIGFFIGFFLIFGLPFVNNKLSYGMNSKFQDRMDNISIAVTIILCTLCGLVIGFDDLRLLWLSIFIVIGIHFFGFYFSQGKIMLLLGTLTALNSLAGILLVSVPFLLFAGIDAIIKIIFGFKMIFAKHQLRSSDLN</sequence>
<evidence type="ECO:0000313" key="2">
    <source>
        <dbReference type="EMBL" id="RKQ18565.1"/>
    </source>
</evidence>
<gene>
    <name evidence="2" type="ORF">D8M05_00160</name>
</gene>
<dbReference type="InterPro" id="IPR046717">
    <property type="entry name" value="DUF6609"/>
</dbReference>
<name>A0A494Z7K0_9BACI</name>
<feature type="transmembrane region" description="Helical" evidence="1">
    <location>
        <begin position="104"/>
        <end position="121"/>
    </location>
</feature>
<keyword evidence="3" id="KW-1185">Reference proteome</keyword>
<keyword evidence="1" id="KW-0472">Membrane</keyword>
<evidence type="ECO:0000256" key="1">
    <source>
        <dbReference type="SAM" id="Phobius"/>
    </source>
</evidence>
<proteinExistence type="predicted"/>
<keyword evidence="1" id="KW-1133">Transmembrane helix</keyword>
<dbReference type="RefSeq" id="WP_121127537.1">
    <property type="nucleotide sequence ID" value="NZ_JBHUFK010000020.1"/>
</dbReference>
<feature type="transmembrane region" description="Helical" evidence="1">
    <location>
        <begin position="80"/>
        <end position="98"/>
    </location>
</feature>
<reference evidence="2 3" key="1">
    <citation type="journal article" date="2015" name="Antonie Van Leeuwenhoek">
        <title>Oceanobacillus bengalensis sp. nov., a bacterium isolated from seawater of the Bay of Bengal.</title>
        <authorList>
            <person name="Yongchang O."/>
            <person name="Xiang W."/>
            <person name="Wang G."/>
        </authorList>
    </citation>
    <scope>NUCLEOTIDE SEQUENCE [LARGE SCALE GENOMIC DNA]</scope>
    <source>
        <strain evidence="2 3">MCCC 1K00260</strain>
    </source>
</reference>
<dbReference type="EMBL" id="RBZO01000001">
    <property type="protein sequence ID" value="RKQ18565.1"/>
    <property type="molecule type" value="Genomic_DNA"/>
</dbReference>
<protein>
    <recommendedName>
        <fullName evidence="4">DUF308 domain-containing protein</fullName>
    </recommendedName>
</protein>
<keyword evidence="1" id="KW-0812">Transmembrane</keyword>
<feature type="transmembrane region" description="Helical" evidence="1">
    <location>
        <begin position="38"/>
        <end position="60"/>
    </location>
</feature>
<organism evidence="2 3">
    <name type="scientific">Oceanobacillus bengalensis</name>
    <dbReference type="NCBI Taxonomy" id="1435466"/>
    <lineage>
        <taxon>Bacteria</taxon>
        <taxon>Bacillati</taxon>
        <taxon>Bacillota</taxon>
        <taxon>Bacilli</taxon>
        <taxon>Bacillales</taxon>
        <taxon>Bacillaceae</taxon>
        <taxon>Oceanobacillus</taxon>
    </lineage>
</organism>
<dbReference type="Proteomes" id="UP000281813">
    <property type="component" value="Unassembled WGS sequence"/>
</dbReference>